<dbReference type="EMBL" id="MTCY01000068">
    <property type="protein sequence ID" value="OWP74496.1"/>
    <property type="molecule type" value="Genomic_DNA"/>
</dbReference>
<reference evidence="1 2" key="1">
    <citation type="journal article" date="2017" name="Infect. Genet. Evol.">
        <title>Comparative genome analysis of fish pathogen Flavobacterium columnare reveals extensive sequence diversity within the species.</title>
        <authorList>
            <person name="Kayansamruaj P."/>
            <person name="Dong H.T."/>
            <person name="Hirono I."/>
            <person name="Kondo H."/>
            <person name="Senapin S."/>
            <person name="Rodkhum C."/>
        </authorList>
    </citation>
    <scope>NUCLEOTIDE SEQUENCE [LARGE SCALE GENOMIC DNA]</scope>
    <source>
        <strain evidence="1 2">1214</strain>
    </source>
</reference>
<proteinExistence type="predicted"/>
<name>A0A246G7J2_9FLAO</name>
<evidence type="ECO:0008006" key="3">
    <source>
        <dbReference type="Google" id="ProtNLM"/>
    </source>
</evidence>
<sequence>MSDFLQQFGEDLKSNVPGFIAVAIAEIKSGISYYTLSTNPDFDPELASVFNLEVVKAKLNAINSLDIKDHIENIIINLNNITDILYISENNEFFICLTIDSKKVDLNRTKILLNKYKKDITKKI</sequence>
<evidence type="ECO:0000313" key="2">
    <source>
        <dbReference type="Proteomes" id="UP000198034"/>
    </source>
</evidence>
<comment type="caution">
    <text evidence="1">The sequence shown here is derived from an EMBL/GenBank/DDBJ whole genome shotgun (WGS) entry which is preliminary data.</text>
</comment>
<organism evidence="1 2">
    <name type="scientific">Flavobacterium columnare</name>
    <dbReference type="NCBI Taxonomy" id="996"/>
    <lineage>
        <taxon>Bacteria</taxon>
        <taxon>Pseudomonadati</taxon>
        <taxon>Bacteroidota</taxon>
        <taxon>Flavobacteriia</taxon>
        <taxon>Flavobacteriales</taxon>
        <taxon>Flavobacteriaceae</taxon>
        <taxon>Flavobacterium</taxon>
    </lineage>
</organism>
<accession>A0A246G7J2</accession>
<evidence type="ECO:0000313" key="1">
    <source>
        <dbReference type="EMBL" id="OWP74496.1"/>
    </source>
</evidence>
<gene>
    <name evidence="1" type="ORF">BWK62_14170</name>
</gene>
<protein>
    <recommendedName>
        <fullName evidence="3">Roadblock/LAMTOR2 domain-containing protein</fullName>
    </recommendedName>
</protein>
<dbReference type="Proteomes" id="UP000198034">
    <property type="component" value="Unassembled WGS sequence"/>
</dbReference>
<dbReference type="AlphaFoldDB" id="A0A246G7J2"/>